<gene>
    <name evidence="8" type="ORF">SAMN04488108_3816</name>
</gene>
<evidence type="ECO:0000256" key="1">
    <source>
        <dbReference type="ARBA" id="ARBA00022553"/>
    </source>
</evidence>
<organism evidence="8 9">
    <name type="scientific">Algoriphagus zhangzhouensis</name>
    <dbReference type="NCBI Taxonomy" id="1073327"/>
    <lineage>
        <taxon>Bacteria</taxon>
        <taxon>Pseudomonadati</taxon>
        <taxon>Bacteroidota</taxon>
        <taxon>Cytophagia</taxon>
        <taxon>Cytophagales</taxon>
        <taxon>Cyclobacteriaceae</taxon>
        <taxon>Algoriphagus</taxon>
    </lineage>
</organism>
<evidence type="ECO:0000313" key="8">
    <source>
        <dbReference type="EMBL" id="SHO65032.1"/>
    </source>
</evidence>
<keyword evidence="2" id="KW-0805">Transcription regulation</keyword>
<dbReference type="Proteomes" id="UP000184609">
    <property type="component" value="Unassembled WGS sequence"/>
</dbReference>
<dbReference type="InterPro" id="IPR058245">
    <property type="entry name" value="NreC/VraR/RcsB-like_REC"/>
</dbReference>
<dbReference type="Pfam" id="PF00072">
    <property type="entry name" value="Response_reg"/>
    <property type="match status" value="1"/>
</dbReference>
<dbReference type="InterPro" id="IPR001789">
    <property type="entry name" value="Sig_transdc_resp-reg_receiver"/>
</dbReference>
<keyword evidence="9" id="KW-1185">Reference proteome</keyword>
<keyword evidence="4" id="KW-0804">Transcription</keyword>
<evidence type="ECO:0000256" key="2">
    <source>
        <dbReference type="ARBA" id="ARBA00023015"/>
    </source>
</evidence>
<proteinExistence type="predicted"/>
<dbReference type="CDD" id="cd17535">
    <property type="entry name" value="REC_NarL-like"/>
    <property type="match status" value="1"/>
</dbReference>
<feature type="domain" description="Response regulatory" evidence="7">
    <location>
        <begin position="3"/>
        <end position="119"/>
    </location>
</feature>
<dbReference type="PANTHER" id="PTHR43214:SF41">
    <property type="entry name" value="NITRATE_NITRITE RESPONSE REGULATOR PROTEIN NARP"/>
    <property type="match status" value="1"/>
</dbReference>
<dbReference type="SUPFAM" id="SSF46894">
    <property type="entry name" value="C-terminal effector domain of the bipartite response regulators"/>
    <property type="match status" value="1"/>
</dbReference>
<protein>
    <submittedName>
        <fullName evidence="8">Two component transcriptional regulator, LuxR family</fullName>
    </submittedName>
</protein>
<dbReference type="EMBL" id="FRXN01000006">
    <property type="protein sequence ID" value="SHO65032.1"/>
    <property type="molecule type" value="Genomic_DNA"/>
</dbReference>
<evidence type="ECO:0000259" key="6">
    <source>
        <dbReference type="PROSITE" id="PS50043"/>
    </source>
</evidence>
<dbReference type="PROSITE" id="PS50110">
    <property type="entry name" value="RESPONSE_REGULATORY"/>
    <property type="match status" value="1"/>
</dbReference>
<keyword evidence="1 5" id="KW-0597">Phosphoprotein</keyword>
<dbReference type="SMART" id="SM00421">
    <property type="entry name" value="HTH_LUXR"/>
    <property type="match status" value="1"/>
</dbReference>
<dbReference type="InterPro" id="IPR011006">
    <property type="entry name" value="CheY-like_superfamily"/>
</dbReference>
<keyword evidence="3" id="KW-0238">DNA-binding</keyword>
<dbReference type="InterPro" id="IPR039420">
    <property type="entry name" value="WalR-like"/>
</dbReference>
<feature type="domain" description="HTH luxR-type" evidence="6">
    <location>
        <begin position="143"/>
        <end position="208"/>
    </location>
</feature>
<dbReference type="SUPFAM" id="SSF52172">
    <property type="entry name" value="CheY-like"/>
    <property type="match status" value="1"/>
</dbReference>
<dbReference type="OrthoDB" id="9797341at2"/>
<dbReference type="Gene3D" id="3.40.50.2300">
    <property type="match status" value="1"/>
</dbReference>
<evidence type="ECO:0000256" key="4">
    <source>
        <dbReference type="ARBA" id="ARBA00023163"/>
    </source>
</evidence>
<dbReference type="GO" id="GO:0000160">
    <property type="term" value="P:phosphorelay signal transduction system"/>
    <property type="evidence" value="ECO:0007669"/>
    <property type="project" value="InterPro"/>
</dbReference>
<dbReference type="PROSITE" id="PS00622">
    <property type="entry name" value="HTH_LUXR_1"/>
    <property type="match status" value="1"/>
</dbReference>
<dbReference type="CDD" id="cd06170">
    <property type="entry name" value="LuxR_C_like"/>
    <property type="match status" value="1"/>
</dbReference>
<dbReference type="SMART" id="SM00448">
    <property type="entry name" value="REC"/>
    <property type="match status" value="1"/>
</dbReference>
<dbReference type="InterPro" id="IPR016032">
    <property type="entry name" value="Sig_transdc_resp-reg_C-effctor"/>
</dbReference>
<sequence length="211" mass="23553">MINVLIADDHQLFIDGLKAMLQGVQGIRVIGEANNGKEAVSFCSQNEVDLVIMDVNMPEMDGVEATKELCKRDSRLKVLGLSMHLDRNYISDMLKSGANGYLLKNTGKGDLLKAIKTLNQGDSYVSDEVNKLLLNSFFKNTSKYQVDEKLSERETQVLDCIANGLTTLEIGEKLFISKNTVETHRKNLLYKLKAKNTAELVNNAYKKGLIH</sequence>
<dbReference type="GO" id="GO:0003677">
    <property type="term" value="F:DNA binding"/>
    <property type="evidence" value="ECO:0007669"/>
    <property type="project" value="UniProtKB-KW"/>
</dbReference>
<dbReference type="STRING" id="1073327.SAMN04488108_3816"/>
<dbReference type="GO" id="GO:0006355">
    <property type="term" value="P:regulation of DNA-templated transcription"/>
    <property type="evidence" value="ECO:0007669"/>
    <property type="project" value="InterPro"/>
</dbReference>
<dbReference type="PROSITE" id="PS50043">
    <property type="entry name" value="HTH_LUXR_2"/>
    <property type="match status" value="1"/>
</dbReference>
<dbReference type="RefSeq" id="WP_073573409.1">
    <property type="nucleotide sequence ID" value="NZ_FRXN01000006.1"/>
</dbReference>
<dbReference type="Pfam" id="PF00196">
    <property type="entry name" value="GerE"/>
    <property type="match status" value="1"/>
</dbReference>
<reference evidence="9" key="1">
    <citation type="submission" date="2016-12" db="EMBL/GenBank/DDBJ databases">
        <authorList>
            <person name="Varghese N."/>
            <person name="Submissions S."/>
        </authorList>
    </citation>
    <scope>NUCLEOTIDE SEQUENCE [LARGE SCALE GENOMIC DNA]</scope>
    <source>
        <strain evidence="9">DSM 25035</strain>
    </source>
</reference>
<dbReference type="AlphaFoldDB" id="A0A1M7ZJP7"/>
<evidence type="ECO:0000256" key="5">
    <source>
        <dbReference type="PROSITE-ProRule" id="PRU00169"/>
    </source>
</evidence>
<evidence type="ECO:0000259" key="7">
    <source>
        <dbReference type="PROSITE" id="PS50110"/>
    </source>
</evidence>
<evidence type="ECO:0000313" key="9">
    <source>
        <dbReference type="Proteomes" id="UP000184609"/>
    </source>
</evidence>
<accession>A0A1M7ZJP7</accession>
<feature type="modified residue" description="4-aspartylphosphate" evidence="5">
    <location>
        <position position="54"/>
    </location>
</feature>
<evidence type="ECO:0000256" key="3">
    <source>
        <dbReference type="ARBA" id="ARBA00023125"/>
    </source>
</evidence>
<dbReference type="PRINTS" id="PR00038">
    <property type="entry name" value="HTHLUXR"/>
</dbReference>
<name>A0A1M7ZJP7_9BACT</name>
<dbReference type="InterPro" id="IPR000792">
    <property type="entry name" value="Tscrpt_reg_LuxR_C"/>
</dbReference>
<dbReference type="PANTHER" id="PTHR43214">
    <property type="entry name" value="TWO-COMPONENT RESPONSE REGULATOR"/>
    <property type="match status" value="1"/>
</dbReference>